<evidence type="ECO:0000256" key="4">
    <source>
        <dbReference type="ARBA" id="ARBA00022630"/>
    </source>
</evidence>
<name>N0E4L8_9MICO</name>
<dbReference type="SUPFAM" id="SSF51412">
    <property type="entry name" value="Inosine monophosphate dehydrogenase (IMPDH)"/>
    <property type="match status" value="1"/>
</dbReference>
<dbReference type="InterPro" id="IPR004136">
    <property type="entry name" value="NMO"/>
</dbReference>
<keyword evidence="11" id="KW-1185">Reference proteome</keyword>
<gene>
    <name evidence="10" type="ORF">BN10_680021</name>
</gene>
<keyword evidence="10" id="KW-0223">Dioxygenase</keyword>
<evidence type="ECO:0000313" key="10">
    <source>
        <dbReference type="EMBL" id="CCH70795.1"/>
    </source>
</evidence>
<comment type="cofactor">
    <cofactor evidence="1">
        <name>FMN</name>
        <dbReference type="ChEBI" id="CHEBI:58210"/>
    </cofactor>
</comment>
<comment type="similarity">
    <text evidence="2">Belongs to the nitronate monooxygenase family. NMO class I subfamily.</text>
</comment>
<evidence type="ECO:0000256" key="6">
    <source>
        <dbReference type="ARBA" id="ARBA00023002"/>
    </source>
</evidence>
<evidence type="ECO:0000256" key="8">
    <source>
        <dbReference type="ARBA" id="ARBA00031155"/>
    </source>
</evidence>
<dbReference type="eggNOG" id="COG2070">
    <property type="taxonomic scope" value="Bacteria"/>
</dbReference>
<dbReference type="Gene3D" id="3.20.20.70">
    <property type="entry name" value="Aldolase class I"/>
    <property type="match status" value="1"/>
</dbReference>
<dbReference type="STRING" id="1193181.BN10_680021"/>
<dbReference type="InterPro" id="IPR001295">
    <property type="entry name" value="Dihydroorotate_DH_CS"/>
</dbReference>
<evidence type="ECO:0000256" key="1">
    <source>
        <dbReference type="ARBA" id="ARBA00001917"/>
    </source>
</evidence>
<comment type="caution">
    <text evidence="10">The sequence shown here is derived from an EMBL/GenBank/DDBJ whole genome shotgun (WGS) entry which is preliminary data.</text>
</comment>
<dbReference type="GO" id="GO:0006207">
    <property type="term" value="P:'de novo' pyrimidine nucleobase biosynthetic process"/>
    <property type="evidence" value="ECO:0007669"/>
    <property type="project" value="InterPro"/>
</dbReference>
<dbReference type="CDD" id="cd04730">
    <property type="entry name" value="NPD_like"/>
    <property type="match status" value="1"/>
</dbReference>
<dbReference type="InterPro" id="IPR013785">
    <property type="entry name" value="Aldolase_TIM"/>
</dbReference>
<comment type="catalytic activity">
    <reaction evidence="9">
        <text>3 propionate 3-nitronate + 3 O2 + H2O = 3 3-oxopropanoate + 2 nitrate + nitrite + H2O2 + 3 H(+)</text>
        <dbReference type="Rhea" id="RHEA:57332"/>
        <dbReference type="ChEBI" id="CHEBI:15377"/>
        <dbReference type="ChEBI" id="CHEBI:15378"/>
        <dbReference type="ChEBI" id="CHEBI:15379"/>
        <dbReference type="ChEBI" id="CHEBI:16240"/>
        <dbReference type="ChEBI" id="CHEBI:16301"/>
        <dbReference type="ChEBI" id="CHEBI:17632"/>
        <dbReference type="ChEBI" id="CHEBI:33190"/>
        <dbReference type="ChEBI" id="CHEBI:136067"/>
    </reaction>
</comment>
<dbReference type="AlphaFoldDB" id="N0E4L8"/>
<dbReference type="GO" id="GO:0018580">
    <property type="term" value="F:nitronate monooxygenase activity"/>
    <property type="evidence" value="ECO:0007669"/>
    <property type="project" value="InterPro"/>
</dbReference>
<dbReference type="HOGENOM" id="CLU_038732_5_1_11"/>
<dbReference type="Proteomes" id="UP000013167">
    <property type="component" value="Unassembled WGS sequence"/>
</dbReference>
<sequence>MTWPHGPLVLAPMAGGPGSPELVAAVSEAGLFGFLPAGYLSATDLESRITAIRALTAAPFGVNVFVPSPDSPLAHTEAMGYAARLAPWAADAGVELGRPSWDDDGYETKIDLLVGNPVPVVSFTFGWPSGHDVERLQDVGSQVWVTINDPAETEWAQELGVDGVVAQGWEAGGHRGGPVDNGEEHLPTAALLAAVRARTELPVLAAGGVMTGQEARALLEGGASAVAFGTAFLGCPEAVLAPVHLHALTHREGTTVTRAFTGRSARALRTTWTDVIGEGAPAAYPHVHHLTAPLRAHGKATGEADLVHLWAGEGHARLRPMPAADLARTLRTEAGF</sequence>
<keyword evidence="4" id="KW-0285">Flavoprotein</keyword>
<dbReference type="GO" id="GO:0009636">
    <property type="term" value="P:response to toxic substance"/>
    <property type="evidence" value="ECO:0007669"/>
    <property type="project" value="UniProtKB-KW"/>
</dbReference>
<dbReference type="GO" id="GO:0016627">
    <property type="term" value="F:oxidoreductase activity, acting on the CH-CH group of donors"/>
    <property type="evidence" value="ECO:0007669"/>
    <property type="project" value="InterPro"/>
</dbReference>
<evidence type="ECO:0000256" key="3">
    <source>
        <dbReference type="ARBA" id="ARBA00022575"/>
    </source>
</evidence>
<evidence type="ECO:0000256" key="5">
    <source>
        <dbReference type="ARBA" id="ARBA00022643"/>
    </source>
</evidence>
<evidence type="ECO:0000256" key="9">
    <source>
        <dbReference type="ARBA" id="ARBA00049401"/>
    </source>
</evidence>
<evidence type="ECO:0000256" key="7">
    <source>
        <dbReference type="ARBA" id="ARBA00023033"/>
    </source>
</evidence>
<keyword evidence="5" id="KW-0288">FMN</keyword>
<evidence type="ECO:0000313" key="11">
    <source>
        <dbReference type="Proteomes" id="UP000013167"/>
    </source>
</evidence>
<dbReference type="GO" id="GO:0051213">
    <property type="term" value="F:dioxygenase activity"/>
    <property type="evidence" value="ECO:0007669"/>
    <property type="project" value="UniProtKB-KW"/>
</dbReference>
<accession>N0E4L8</accession>
<keyword evidence="3" id="KW-0216">Detoxification</keyword>
<dbReference type="PANTHER" id="PTHR42747">
    <property type="entry name" value="NITRONATE MONOOXYGENASE-RELATED"/>
    <property type="match status" value="1"/>
</dbReference>
<dbReference type="RefSeq" id="WP_010850638.1">
    <property type="nucleotide sequence ID" value="NZ_HF570956.1"/>
</dbReference>
<keyword evidence="7" id="KW-0503">Monooxygenase</keyword>
<protein>
    <recommendedName>
        <fullName evidence="8">Propionate 3-nitronate monooxygenase</fullName>
    </recommendedName>
</protein>
<dbReference type="Pfam" id="PF03060">
    <property type="entry name" value="NMO"/>
    <property type="match status" value="1"/>
</dbReference>
<organism evidence="10 11">
    <name type="scientific">Phycicoccus elongatus Lp2</name>
    <dbReference type="NCBI Taxonomy" id="1193181"/>
    <lineage>
        <taxon>Bacteria</taxon>
        <taxon>Bacillati</taxon>
        <taxon>Actinomycetota</taxon>
        <taxon>Actinomycetes</taxon>
        <taxon>Micrococcales</taxon>
        <taxon>Intrasporangiaceae</taxon>
        <taxon>Phycicoccus</taxon>
    </lineage>
</organism>
<dbReference type="PROSITE" id="PS00912">
    <property type="entry name" value="DHODEHASE_2"/>
    <property type="match status" value="1"/>
</dbReference>
<dbReference type="OrthoDB" id="9778912at2"/>
<dbReference type="EMBL" id="CAIZ01000139">
    <property type="protein sequence ID" value="CCH70795.1"/>
    <property type="molecule type" value="Genomic_DNA"/>
</dbReference>
<keyword evidence="6" id="KW-0560">Oxidoreductase</keyword>
<evidence type="ECO:0000256" key="2">
    <source>
        <dbReference type="ARBA" id="ARBA00009881"/>
    </source>
</evidence>
<reference evidence="10 11" key="1">
    <citation type="journal article" date="2013" name="ISME J.">
        <title>A metabolic model for members of the genus Tetrasphaera involved in enhanced biological phosphorus removal.</title>
        <authorList>
            <person name="Kristiansen R."/>
            <person name="Nguyen H.T.T."/>
            <person name="Saunders A.M."/>
            <person name="Nielsen J.L."/>
            <person name="Wimmer R."/>
            <person name="Le V.Q."/>
            <person name="McIlroy S.J."/>
            <person name="Petrovski S."/>
            <person name="Seviour R.J."/>
            <person name="Calteau A."/>
            <person name="Nielsen K.L."/>
            <person name="Nielsen P.H."/>
        </authorList>
    </citation>
    <scope>NUCLEOTIDE SEQUENCE [LARGE SCALE GENOMIC DNA]</scope>
    <source>
        <strain evidence="10 11">Lp2</strain>
    </source>
</reference>
<dbReference type="PANTHER" id="PTHR42747:SF3">
    <property type="entry name" value="NITRONATE MONOOXYGENASE-RELATED"/>
    <property type="match status" value="1"/>
</dbReference>
<proteinExistence type="inferred from homology"/>